<reference evidence="1" key="1">
    <citation type="journal article" date="2019" name="MBio">
        <title>Virus Genomes from Deep Sea Sediments Expand the Ocean Megavirome and Support Independent Origins of Viral Gigantism.</title>
        <authorList>
            <person name="Backstrom D."/>
            <person name="Yutin N."/>
            <person name="Jorgensen S.L."/>
            <person name="Dharamshi J."/>
            <person name="Homa F."/>
            <person name="Zaremba-Niedwiedzka K."/>
            <person name="Spang A."/>
            <person name="Wolf Y.I."/>
            <person name="Koonin E.V."/>
            <person name="Ettema T.J."/>
        </authorList>
    </citation>
    <scope>NUCLEOTIDE SEQUENCE</scope>
</reference>
<organism evidence="1">
    <name type="scientific">Marseillevirus LCMAC103</name>
    <dbReference type="NCBI Taxonomy" id="2506604"/>
    <lineage>
        <taxon>Viruses</taxon>
        <taxon>Varidnaviria</taxon>
        <taxon>Bamfordvirae</taxon>
        <taxon>Nucleocytoviricota</taxon>
        <taxon>Megaviricetes</taxon>
        <taxon>Pimascovirales</taxon>
        <taxon>Pimascovirales incertae sedis</taxon>
        <taxon>Marseilleviridae</taxon>
    </lineage>
</organism>
<name>A0A481YVT7_9VIRU</name>
<sequence length="97" mass="10861">MDLLSDLPVVAETSSTPAELEVMQRFFTKHARTGAPAAKHAAKTAFFLTLLFVVLAHPWCDAVLSKVPKCDESPLMRFAVRVLLFFLLAFVLEKWVI</sequence>
<gene>
    <name evidence="1" type="ORF">LCMAC103_03610</name>
</gene>
<dbReference type="EMBL" id="MK500340">
    <property type="protein sequence ID" value="QBK87017.1"/>
    <property type="molecule type" value="Genomic_DNA"/>
</dbReference>
<evidence type="ECO:0000313" key="1">
    <source>
        <dbReference type="EMBL" id="QBK87017.1"/>
    </source>
</evidence>
<proteinExistence type="predicted"/>
<accession>A0A481YVT7</accession>
<protein>
    <submittedName>
        <fullName evidence="1">Uncharacterized protein</fullName>
    </submittedName>
</protein>